<dbReference type="EMBL" id="CP073720">
    <property type="protein sequence ID" value="UWP85913.1"/>
    <property type="molecule type" value="Genomic_DNA"/>
</dbReference>
<reference evidence="1" key="2">
    <citation type="submission" date="2022-09" db="EMBL/GenBank/DDBJ databases">
        <title>Biosynthetic gene clusters of Dactylosporangioum fulvum.</title>
        <authorList>
            <person name="Caradec T."/>
        </authorList>
    </citation>
    <scope>NUCLEOTIDE SEQUENCE</scope>
    <source>
        <strain evidence="1">NRRL B-16292</strain>
    </source>
</reference>
<reference evidence="1" key="1">
    <citation type="submission" date="2021-04" db="EMBL/GenBank/DDBJ databases">
        <authorList>
            <person name="Hartkoorn R.C."/>
            <person name="Beaudoing E."/>
            <person name="Hot D."/>
        </authorList>
    </citation>
    <scope>NUCLEOTIDE SEQUENCE</scope>
    <source>
        <strain evidence="1">NRRL B-16292</strain>
    </source>
</reference>
<evidence type="ECO:0000313" key="2">
    <source>
        <dbReference type="Proteomes" id="UP001059617"/>
    </source>
</evidence>
<name>A0ABY5W757_9ACTN</name>
<keyword evidence="2" id="KW-1185">Reference proteome</keyword>
<dbReference type="Proteomes" id="UP001059617">
    <property type="component" value="Chromosome"/>
</dbReference>
<sequence>MTTTDLLRRLHDRDPAGFHDEAAIAEDCCGFCWDVMPDDQPRPTTEATR</sequence>
<evidence type="ECO:0000313" key="1">
    <source>
        <dbReference type="EMBL" id="UWP85913.1"/>
    </source>
</evidence>
<organism evidence="1 2">
    <name type="scientific">Dactylosporangium fulvum</name>
    <dbReference type="NCBI Taxonomy" id="53359"/>
    <lineage>
        <taxon>Bacteria</taxon>
        <taxon>Bacillati</taxon>
        <taxon>Actinomycetota</taxon>
        <taxon>Actinomycetes</taxon>
        <taxon>Micromonosporales</taxon>
        <taxon>Micromonosporaceae</taxon>
        <taxon>Dactylosporangium</taxon>
    </lineage>
</organism>
<gene>
    <name evidence="1" type="ORF">Dfulv_17340</name>
</gene>
<dbReference type="RefSeq" id="WP_259864302.1">
    <property type="nucleotide sequence ID" value="NZ_BAAAST010000036.1"/>
</dbReference>
<protein>
    <submittedName>
        <fullName evidence="1">Uncharacterized protein</fullName>
    </submittedName>
</protein>
<accession>A0ABY5W757</accession>
<proteinExistence type="predicted"/>